<feature type="region of interest" description="Disordered" evidence="6">
    <location>
        <begin position="638"/>
        <end position="657"/>
    </location>
</feature>
<evidence type="ECO:0000256" key="4">
    <source>
        <dbReference type="ARBA" id="ARBA00022989"/>
    </source>
</evidence>
<name>A0A7R8X135_9CRUS</name>
<evidence type="ECO:0000256" key="1">
    <source>
        <dbReference type="ARBA" id="ARBA00004141"/>
    </source>
</evidence>
<dbReference type="Proteomes" id="UP000677054">
    <property type="component" value="Unassembled WGS sequence"/>
</dbReference>
<reference evidence="9" key="1">
    <citation type="submission" date="2020-11" db="EMBL/GenBank/DDBJ databases">
        <authorList>
            <person name="Tran Van P."/>
        </authorList>
    </citation>
    <scope>NUCLEOTIDE SEQUENCE</scope>
</reference>
<comment type="similarity">
    <text evidence="2">Belongs to the TMC family.</text>
</comment>
<dbReference type="GO" id="GO:0005886">
    <property type="term" value="C:plasma membrane"/>
    <property type="evidence" value="ECO:0007669"/>
    <property type="project" value="InterPro"/>
</dbReference>
<sequence length="701" mass="79866">MEWQLLALRILANVLVLILLATSAYAVVLVVQRSSAPDANANWWRQNEVTLVVTAIGLLFPKLFDWIGMMEKRHPRQHLRWQLARILVLNLVNLYTLILALFGKVELMTEELATLKANLTTTTTVTGLPIDLSPEPWKPVMECENITVDCGYFTTTGRPAWRTSTAAFETSTAGWPEDGEEGWPGTNSRNDSFMDALNATDEGREATEYDRYDRYDRQNWTEYLNENLTEYAHANWTEYALPNLTEYVYPKWANTVEAEVLVTGSSLLGPATEEASTRYSPTNEDGITKERPKTFLEMQAEERLALDRLGKRTRSSSPREEKVAEGEEGEEGEGTSTTDAGGDGCVITFCSEVTTEATRTTDFRTERLTGEEEARLRYLCWETMFGQELVKITVMDLVLTGGAVFITDFIRAVFVRVMNRCWCWDLEKRWPAYPDFDVAENVLHVVNNQGMVWMGMFFCPGLPGINVLKLILLMYTRSWAVVTCNVPHEIVFRASRSNNFYYGLLLLFLFLCTLPVGYAVVRLPPSWHCGPFSGYARVYHIFTRSLKAAVPESVQLGLDYVASPGVVIPLVVLLVLVIYYLVSLTAALRESNGDLKIQLRRERTEERRKMFKMADHKRGGGDMRSKWDEYILPALRQRSSEGSSTAQPESVSQIDKEKRALELVRKKMRQRKERLEKQKEKKMVSKVPLIKISHEDELTNP</sequence>
<dbReference type="PANTHER" id="PTHR23302:SF40">
    <property type="entry name" value="TRANSMEMBRANE CHANNEL-LIKE PROTEIN"/>
    <property type="match status" value="1"/>
</dbReference>
<keyword evidence="4 7" id="KW-1133">Transmembrane helix</keyword>
<dbReference type="AlphaFoldDB" id="A0A7R8X135"/>
<comment type="subcellular location">
    <subcellularLocation>
        <location evidence="1">Membrane</location>
        <topology evidence="1">Multi-pass membrane protein</topology>
    </subcellularLocation>
</comment>
<protein>
    <recommendedName>
        <fullName evidence="8">TMC domain-containing protein</fullName>
    </recommendedName>
</protein>
<keyword evidence="5 7" id="KW-0472">Membrane</keyword>
<evidence type="ECO:0000256" key="5">
    <source>
        <dbReference type="ARBA" id="ARBA00023136"/>
    </source>
</evidence>
<evidence type="ECO:0000313" key="10">
    <source>
        <dbReference type="Proteomes" id="UP000677054"/>
    </source>
</evidence>
<feature type="compositionally biased region" description="Basic and acidic residues" evidence="6">
    <location>
        <begin position="673"/>
        <end position="683"/>
    </location>
</feature>
<feature type="compositionally biased region" description="Basic and acidic residues" evidence="6">
    <location>
        <begin position="692"/>
        <end position="701"/>
    </location>
</feature>
<gene>
    <name evidence="9" type="ORF">DSTB1V02_LOCUS1999</name>
</gene>
<evidence type="ECO:0000259" key="8">
    <source>
        <dbReference type="Pfam" id="PF07810"/>
    </source>
</evidence>
<feature type="transmembrane region" description="Helical" evidence="7">
    <location>
        <begin position="451"/>
        <end position="472"/>
    </location>
</feature>
<accession>A0A7R8X135</accession>
<feature type="region of interest" description="Disordered" evidence="6">
    <location>
        <begin position="169"/>
        <end position="194"/>
    </location>
</feature>
<evidence type="ECO:0000256" key="2">
    <source>
        <dbReference type="ARBA" id="ARBA00006510"/>
    </source>
</evidence>
<dbReference type="GO" id="GO:0008381">
    <property type="term" value="F:mechanosensitive monoatomic ion channel activity"/>
    <property type="evidence" value="ECO:0007669"/>
    <property type="project" value="TreeGrafter"/>
</dbReference>
<feature type="compositionally biased region" description="Polar residues" evidence="6">
    <location>
        <begin position="640"/>
        <end position="653"/>
    </location>
</feature>
<organism evidence="9">
    <name type="scientific">Darwinula stevensoni</name>
    <dbReference type="NCBI Taxonomy" id="69355"/>
    <lineage>
        <taxon>Eukaryota</taxon>
        <taxon>Metazoa</taxon>
        <taxon>Ecdysozoa</taxon>
        <taxon>Arthropoda</taxon>
        <taxon>Crustacea</taxon>
        <taxon>Oligostraca</taxon>
        <taxon>Ostracoda</taxon>
        <taxon>Podocopa</taxon>
        <taxon>Podocopida</taxon>
        <taxon>Darwinulocopina</taxon>
        <taxon>Darwinuloidea</taxon>
        <taxon>Darwinulidae</taxon>
        <taxon>Darwinula</taxon>
    </lineage>
</organism>
<feature type="region of interest" description="Disordered" evidence="6">
    <location>
        <begin position="665"/>
        <end position="701"/>
    </location>
</feature>
<keyword evidence="10" id="KW-1185">Reference proteome</keyword>
<evidence type="ECO:0000256" key="6">
    <source>
        <dbReference type="SAM" id="MobiDB-lite"/>
    </source>
</evidence>
<dbReference type="InterPro" id="IPR038900">
    <property type="entry name" value="TMC"/>
</dbReference>
<feature type="region of interest" description="Disordered" evidence="6">
    <location>
        <begin position="307"/>
        <end position="343"/>
    </location>
</feature>
<evidence type="ECO:0000313" key="9">
    <source>
        <dbReference type="EMBL" id="CAD7242024.1"/>
    </source>
</evidence>
<feature type="domain" description="TMC" evidence="8">
    <location>
        <begin position="380"/>
        <end position="495"/>
    </location>
</feature>
<evidence type="ECO:0000256" key="3">
    <source>
        <dbReference type="ARBA" id="ARBA00022692"/>
    </source>
</evidence>
<dbReference type="InterPro" id="IPR012496">
    <property type="entry name" value="TMC_dom"/>
</dbReference>
<dbReference type="PANTHER" id="PTHR23302">
    <property type="entry name" value="TRANSMEMBRANE CHANNEL-RELATED"/>
    <property type="match status" value="1"/>
</dbReference>
<keyword evidence="3 7" id="KW-0812">Transmembrane</keyword>
<dbReference type="EMBL" id="CAJPEV010000206">
    <property type="protein sequence ID" value="CAG0882363.1"/>
    <property type="molecule type" value="Genomic_DNA"/>
</dbReference>
<feature type="transmembrane region" description="Helical" evidence="7">
    <location>
        <begin position="82"/>
        <end position="102"/>
    </location>
</feature>
<dbReference type="Pfam" id="PF07810">
    <property type="entry name" value="TMC"/>
    <property type="match status" value="1"/>
</dbReference>
<proteinExistence type="inferred from homology"/>
<feature type="transmembrane region" description="Helical" evidence="7">
    <location>
        <begin position="566"/>
        <end position="588"/>
    </location>
</feature>
<dbReference type="OrthoDB" id="5831905at2759"/>
<feature type="transmembrane region" description="Helical" evidence="7">
    <location>
        <begin position="50"/>
        <end position="70"/>
    </location>
</feature>
<dbReference type="EMBL" id="LR899723">
    <property type="protein sequence ID" value="CAD7242024.1"/>
    <property type="molecule type" value="Genomic_DNA"/>
</dbReference>
<feature type="transmembrane region" description="Helical" evidence="7">
    <location>
        <begin position="500"/>
        <end position="521"/>
    </location>
</feature>
<evidence type="ECO:0000256" key="7">
    <source>
        <dbReference type="SAM" id="Phobius"/>
    </source>
</evidence>